<keyword evidence="2" id="KW-1003">Cell membrane</keyword>
<dbReference type="Pfam" id="PF13396">
    <property type="entry name" value="PLDc_N"/>
    <property type="match status" value="1"/>
</dbReference>
<keyword evidence="5 6" id="KW-0472">Membrane</keyword>
<feature type="domain" description="Cardiolipin synthase N-terminal" evidence="7">
    <location>
        <begin position="29"/>
        <end position="72"/>
    </location>
</feature>
<feature type="transmembrane region" description="Helical" evidence="6">
    <location>
        <begin position="17"/>
        <end position="38"/>
    </location>
</feature>
<reference evidence="8 9" key="1">
    <citation type="journal article" date="2015" name="Stand. Genomic Sci.">
        <title>Genomic Encyclopedia of Bacterial and Archaeal Type Strains, Phase III: the genomes of soil and plant-associated and newly described type strains.</title>
        <authorList>
            <person name="Whitman W.B."/>
            <person name="Woyke T."/>
            <person name="Klenk H.P."/>
            <person name="Zhou Y."/>
            <person name="Lilburn T.G."/>
            <person name="Beck B.J."/>
            <person name="De Vos P."/>
            <person name="Vandamme P."/>
            <person name="Eisen J.A."/>
            <person name="Garrity G."/>
            <person name="Hugenholtz P."/>
            <person name="Kyrpides N.C."/>
        </authorList>
    </citation>
    <scope>NUCLEOTIDE SEQUENCE [LARGE SCALE GENOMIC DNA]</scope>
    <source>
        <strain evidence="8 9">CV2</strain>
    </source>
</reference>
<evidence type="ECO:0000256" key="1">
    <source>
        <dbReference type="ARBA" id="ARBA00004651"/>
    </source>
</evidence>
<feature type="transmembrane region" description="Helical" evidence="6">
    <location>
        <begin position="50"/>
        <end position="70"/>
    </location>
</feature>
<evidence type="ECO:0000256" key="6">
    <source>
        <dbReference type="SAM" id="Phobius"/>
    </source>
</evidence>
<evidence type="ECO:0000313" key="9">
    <source>
        <dbReference type="Proteomes" id="UP000293519"/>
    </source>
</evidence>
<comment type="subcellular location">
    <subcellularLocation>
        <location evidence="1">Cell membrane</location>
        <topology evidence="1">Multi-pass membrane protein</topology>
    </subcellularLocation>
</comment>
<dbReference type="Proteomes" id="UP000293519">
    <property type="component" value="Unassembled WGS sequence"/>
</dbReference>
<evidence type="ECO:0000256" key="3">
    <source>
        <dbReference type="ARBA" id="ARBA00022692"/>
    </source>
</evidence>
<evidence type="ECO:0000256" key="4">
    <source>
        <dbReference type="ARBA" id="ARBA00022989"/>
    </source>
</evidence>
<accession>A0A4Q7LWT4</accession>
<evidence type="ECO:0000256" key="5">
    <source>
        <dbReference type="ARBA" id="ARBA00023136"/>
    </source>
</evidence>
<keyword evidence="4 6" id="KW-1133">Transmembrane helix</keyword>
<protein>
    <submittedName>
        <fullName evidence="8">Phospholipase D-like protein</fullName>
    </submittedName>
</protein>
<evidence type="ECO:0000259" key="7">
    <source>
        <dbReference type="Pfam" id="PF13396"/>
    </source>
</evidence>
<dbReference type="EMBL" id="SGWW01000001">
    <property type="protein sequence ID" value="RZS58922.1"/>
    <property type="molecule type" value="Genomic_DNA"/>
</dbReference>
<comment type="caution">
    <text evidence="8">The sequence shown here is derived from an EMBL/GenBank/DDBJ whole genome shotgun (WGS) entry which is preliminary data.</text>
</comment>
<keyword evidence="9" id="KW-1185">Reference proteome</keyword>
<sequence length="90" mass="9927">MKRLDVVDPVLPAWYDAAFAVIGAAMLVWWASAIISIARRAPSMRAWEAIAWFLFVTVAPVVGPFAWFLLARQPALRDGVRNDAVAGDRS</sequence>
<evidence type="ECO:0000256" key="2">
    <source>
        <dbReference type="ARBA" id="ARBA00022475"/>
    </source>
</evidence>
<keyword evidence="3 6" id="KW-0812">Transmembrane</keyword>
<organism evidence="8 9">
    <name type="scientific">Microcella putealis</name>
    <dbReference type="NCBI Taxonomy" id="337005"/>
    <lineage>
        <taxon>Bacteria</taxon>
        <taxon>Bacillati</taxon>
        <taxon>Actinomycetota</taxon>
        <taxon>Actinomycetes</taxon>
        <taxon>Micrococcales</taxon>
        <taxon>Microbacteriaceae</taxon>
        <taxon>Microcella</taxon>
    </lineage>
</organism>
<gene>
    <name evidence="8" type="ORF">EV141_0133</name>
</gene>
<name>A0A4Q7LWT4_9MICO</name>
<evidence type="ECO:0000313" key="8">
    <source>
        <dbReference type="EMBL" id="RZS58922.1"/>
    </source>
</evidence>
<dbReference type="GO" id="GO:0005886">
    <property type="term" value="C:plasma membrane"/>
    <property type="evidence" value="ECO:0007669"/>
    <property type="project" value="UniProtKB-SubCell"/>
</dbReference>
<dbReference type="RefSeq" id="WP_130484060.1">
    <property type="nucleotide sequence ID" value="NZ_SGWW01000001.1"/>
</dbReference>
<dbReference type="AlphaFoldDB" id="A0A4Q7LWT4"/>
<dbReference type="InterPro" id="IPR027379">
    <property type="entry name" value="CLS_N"/>
</dbReference>
<proteinExistence type="predicted"/>